<sequence length="85" mass="8722">MVDTRAIEVRYFAAAADASGCTTETLELPMATTVGDVSAAVAARHGADMARVLKVAAFLLDDELTRDAAAAVGDRIDVLPPFAGG</sequence>
<dbReference type="Gene3D" id="3.10.20.30">
    <property type="match status" value="1"/>
</dbReference>
<evidence type="ECO:0000313" key="1">
    <source>
        <dbReference type="EMBL" id="KAA0024128.1"/>
    </source>
</evidence>
<gene>
    <name evidence="1" type="ORF">FOY51_06125</name>
</gene>
<dbReference type="EMBL" id="VLNY01000002">
    <property type="protein sequence ID" value="KAA0024128.1"/>
    <property type="molecule type" value="Genomic_DNA"/>
</dbReference>
<dbReference type="InterPro" id="IPR016155">
    <property type="entry name" value="Mopterin_synth/thiamin_S_b"/>
</dbReference>
<dbReference type="Pfam" id="PF02597">
    <property type="entry name" value="ThiS"/>
    <property type="match status" value="1"/>
</dbReference>
<accession>A0A5A7SD97</accession>
<dbReference type="AlphaFoldDB" id="A0A5A7SD97"/>
<keyword evidence="2" id="KW-1185">Reference proteome</keyword>
<protein>
    <submittedName>
        <fullName evidence="1">MoaD/ThiS family protein</fullName>
    </submittedName>
</protein>
<dbReference type="OrthoDB" id="3255135at2"/>
<dbReference type="RefSeq" id="WP_149429288.1">
    <property type="nucleotide sequence ID" value="NZ_VLNY01000002.1"/>
</dbReference>
<reference evidence="1 2" key="1">
    <citation type="submission" date="2019-07" db="EMBL/GenBank/DDBJ databases">
        <title>Rhodococcus cavernicolus sp. nov., isolated from a cave.</title>
        <authorList>
            <person name="Lee S.D."/>
        </authorList>
    </citation>
    <scope>NUCLEOTIDE SEQUENCE [LARGE SCALE GENOMIC DNA]</scope>
    <source>
        <strain evidence="1 2">C1-24</strain>
    </source>
</reference>
<dbReference type="Proteomes" id="UP000322244">
    <property type="component" value="Unassembled WGS sequence"/>
</dbReference>
<dbReference type="InterPro" id="IPR012675">
    <property type="entry name" value="Beta-grasp_dom_sf"/>
</dbReference>
<dbReference type="CDD" id="cd00754">
    <property type="entry name" value="Ubl_MoaD"/>
    <property type="match status" value="1"/>
</dbReference>
<proteinExistence type="predicted"/>
<evidence type="ECO:0000313" key="2">
    <source>
        <dbReference type="Proteomes" id="UP000322244"/>
    </source>
</evidence>
<organism evidence="1 2">
    <name type="scientific">Antrihabitans cavernicola</name>
    <dbReference type="NCBI Taxonomy" id="2495913"/>
    <lineage>
        <taxon>Bacteria</taxon>
        <taxon>Bacillati</taxon>
        <taxon>Actinomycetota</taxon>
        <taxon>Actinomycetes</taxon>
        <taxon>Mycobacteriales</taxon>
        <taxon>Nocardiaceae</taxon>
        <taxon>Antrihabitans</taxon>
    </lineage>
</organism>
<name>A0A5A7SD97_9NOCA</name>
<dbReference type="InterPro" id="IPR003749">
    <property type="entry name" value="ThiS/MoaD-like"/>
</dbReference>
<comment type="caution">
    <text evidence="1">The sequence shown here is derived from an EMBL/GenBank/DDBJ whole genome shotgun (WGS) entry which is preliminary data.</text>
</comment>
<dbReference type="SUPFAM" id="SSF54285">
    <property type="entry name" value="MoaD/ThiS"/>
    <property type="match status" value="1"/>
</dbReference>